<dbReference type="UniPathway" id="UPA00078">
    <property type="reaction ID" value="UER00162"/>
</dbReference>
<evidence type="ECO:0000256" key="12">
    <source>
        <dbReference type="ARBA" id="ARBA00051157"/>
    </source>
</evidence>
<dbReference type="GO" id="GO:0051537">
    <property type="term" value="F:2 iron, 2 sulfur cluster binding"/>
    <property type="evidence" value="ECO:0007669"/>
    <property type="project" value="UniProtKB-KW"/>
</dbReference>
<dbReference type="PROSITE" id="PS51918">
    <property type="entry name" value="RADICAL_SAM"/>
    <property type="match status" value="1"/>
</dbReference>
<comment type="function">
    <text evidence="13">Catalyzes the conversion of dethiobiotin (DTB) to biotin by the insertion of a sulfur atom into dethiobiotin via a radical-based mechanism.</text>
</comment>
<comment type="subunit">
    <text evidence="13">Homodimer.</text>
</comment>
<reference evidence="16 17" key="1">
    <citation type="submission" date="2018-06" db="EMBL/GenBank/DDBJ databases">
        <title>Genomic Encyclopedia of Type Strains, Phase IV (KMG-IV): sequencing the most valuable type-strain genomes for metagenomic binning, comparative biology and taxonomic classification.</title>
        <authorList>
            <person name="Goeker M."/>
        </authorList>
    </citation>
    <scope>NUCLEOTIDE SEQUENCE [LARGE SCALE GENOMIC DNA]</scope>
    <source>
        <strain evidence="16 17">DSM 25532</strain>
    </source>
</reference>
<dbReference type="Proteomes" id="UP000253426">
    <property type="component" value="Unassembled WGS sequence"/>
</dbReference>
<dbReference type="GO" id="GO:0051539">
    <property type="term" value="F:4 iron, 4 sulfur cluster binding"/>
    <property type="evidence" value="ECO:0007669"/>
    <property type="project" value="UniProtKB-KW"/>
</dbReference>
<evidence type="ECO:0000256" key="9">
    <source>
        <dbReference type="ARBA" id="ARBA00022756"/>
    </source>
</evidence>
<dbReference type="InterPro" id="IPR013785">
    <property type="entry name" value="Aldolase_TIM"/>
</dbReference>
<evidence type="ECO:0000256" key="11">
    <source>
        <dbReference type="ARBA" id="ARBA00023014"/>
    </source>
</evidence>
<evidence type="ECO:0000313" key="16">
    <source>
        <dbReference type="EMBL" id="RBP43777.1"/>
    </source>
</evidence>
<dbReference type="NCBIfam" id="TIGR00433">
    <property type="entry name" value="bioB"/>
    <property type="match status" value="1"/>
</dbReference>
<dbReference type="PIRSF" id="PIRSF001619">
    <property type="entry name" value="Biotin_synth"/>
    <property type="match status" value="1"/>
</dbReference>
<gene>
    <name evidence="13" type="primary">bioB</name>
    <name evidence="16" type="ORF">DES53_105176</name>
</gene>
<feature type="binding site" evidence="13 14">
    <location>
        <position position="136"/>
    </location>
    <ligand>
        <name>[2Fe-2S] cluster</name>
        <dbReference type="ChEBI" id="CHEBI:190135"/>
    </ligand>
</feature>
<dbReference type="SFLD" id="SFLDS00029">
    <property type="entry name" value="Radical_SAM"/>
    <property type="match status" value="1"/>
</dbReference>
<evidence type="ECO:0000256" key="6">
    <source>
        <dbReference type="ARBA" id="ARBA00022691"/>
    </source>
</evidence>
<dbReference type="SUPFAM" id="SSF102114">
    <property type="entry name" value="Radical SAM enzymes"/>
    <property type="match status" value="1"/>
</dbReference>
<dbReference type="Gene3D" id="3.20.20.70">
    <property type="entry name" value="Aldolase class I"/>
    <property type="match status" value="1"/>
</dbReference>
<evidence type="ECO:0000313" key="17">
    <source>
        <dbReference type="Proteomes" id="UP000253426"/>
    </source>
</evidence>
<keyword evidence="11 13" id="KW-0411">Iron-sulfur</keyword>
<keyword evidence="8 13" id="KW-0479">Metal-binding</keyword>
<protein>
    <recommendedName>
        <fullName evidence="3 13">Biotin synthase</fullName>
        <ecNumber evidence="3 13">2.8.1.6</ecNumber>
    </recommendedName>
</protein>
<feature type="binding site" evidence="13 14">
    <location>
        <position position="196"/>
    </location>
    <ligand>
        <name>[2Fe-2S] cluster</name>
        <dbReference type="ChEBI" id="CHEBI:190135"/>
    </ligand>
</feature>
<dbReference type="EC" id="2.8.1.6" evidence="3 13"/>
<accession>A0A366HMH8</accession>
<feature type="binding site" evidence="13 14">
    <location>
        <position position="59"/>
    </location>
    <ligand>
        <name>[4Fe-4S] cluster</name>
        <dbReference type="ChEBI" id="CHEBI:49883"/>
        <note>4Fe-4S-S-AdoMet</note>
    </ligand>
</feature>
<feature type="binding site" evidence="13 14">
    <location>
        <position position="63"/>
    </location>
    <ligand>
        <name>[4Fe-4S] cluster</name>
        <dbReference type="ChEBI" id="CHEBI:49883"/>
        <note>4Fe-4S-S-AdoMet</note>
    </ligand>
</feature>
<dbReference type="CDD" id="cd01335">
    <property type="entry name" value="Radical_SAM"/>
    <property type="match status" value="1"/>
</dbReference>
<comment type="similarity">
    <text evidence="2 13">Belongs to the radical SAM superfamily. Biotin synthase family.</text>
</comment>
<dbReference type="InterPro" id="IPR002684">
    <property type="entry name" value="Biotin_synth/BioAB"/>
</dbReference>
<evidence type="ECO:0000256" key="13">
    <source>
        <dbReference type="HAMAP-Rule" id="MF_01694"/>
    </source>
</evidence>
<dbReference type="HAMAP" id="MF_01694">
    <property type="entry name" value="BioB"/>
    <property type="match status" value="1"/>
</dbReference>
<dbReference type="InterPro" id="IPR010722">
    <property type="entry name" value="BATS_dom"/>
</dbReference>
<keyword evidence="17" id="KW-1185">Reference proteome</keyword>
<evidence type="ECO:0000259" key="15">
    <source>
        <dbReference type="PROSITE" id="PS51918"/>
    </source>
</evidence>
<dbReference type="EMBL" id="QNRR01000005">
    <property type="protein sequence ID" value="RBP43777.1"/>
    <property type="molecule type" value="Genomic_DNA"/>
</dbReference>
<dbReference type="GO" id="GO:0004076">
    <property type="term" value="F:biotin synthase activity"/>
    <property type="evidence" value="ECO:0007669"/>
    <property type="project" value="UniProtKB-UniRule"/>
</dbReference>
<evidence type="ECO:0000256" key="7">
    <source>
        <dbReference type="ARBA" id="ARBA00022714"/>
    </source>
</evidence>
<evidence type="ECO:0000256" key="14">
    <source>
        <dbReference type="PIRSR" id="PIRSR001619-1"/>
    </source>
</evidence>
<dbReference type="GO" id="GO:0009102">
    <property type="term" value="P:biotin biosynthetic process"/>
    <property type="evidence" value="ECO:0007669"/>
    <property type="project" value="UniProtKB-UniRule"/>
</dbReference>
<comment type="cofactor">
    <cofactor evidence="14">
        <name>[2Fe-2S] cluster</name>
        <dbReference type="ChEBI" id="CHEBI:190135"/>
    </cofactor>
    <text evidence="14">Binds 1 [2Fe-2S] cluster. The cluster is coordinated with 3 cysteines and 1 arginine.</text>
</comment>
<sequence>MMRVASGHDLLSMNYSELHRLYHLPFFDLLKQARTVHEENWPEREVQLCTLLSIKTGGCSEDCGYCAQSARYSTGLQRETLMQTAQVMERARAARANGSTRFCMGAAWKGVRMGTQKFDQVLEIVREVSTLGMEVCVTLGELGPEEASALKEAGVTAYNHNIDTSREHYKNIVTTHTFDDRLRTIRNAQDAGMSVCSGGILGLGETIEDRLKMLETLSEFNPQPESVPINSLMPIKGTPMENNEPVDVFSLVRMIAITRIAIPKSKVRLSAGRYSLSKEAQALCYFAGANSIFYGDKLLTTVNPRANEDMKLLTELGLVPQTPNPAMTSPEVNLDRPLSPCCASDHEHHEHTHEEMPVCESSGCCP</sequence>
<evidence type="ECO:0000256" key="10">
    <source>
        <dbReference type="ARBA" id="ARBA00023004"/>
    </source>
</evidence>
<keyword evidence="4 13" id="KW-0004">4Fe-4S</keyword>
<feature type="binding site" evidence="13 14">
    <location>
        <position position="268"/>
    </location>
    <ligand>
        <name>[2Fe-2S] cluster</name>
        <dbReference type="ChEBI" id="CHEBI:190135"/>
    </ligand>
</feature>
<comment type="pathway">
    <text evidence="1 13">Cofactor biosynthesis; biotin biosynthesis; biotin from 7,8-diaminononanoate: step 2/2.</text>
</comment>
<dbReference type="SFLD" id="SFLDG01060">
    <property type="entry name" value="BATS_domain_containing"/>
    <property type="match status" value="1"/>
</dbReference>
<evidence type="ECO:0000256" key="8">
    <source>
        <dbReference type="ARBA" id="ARBA00022723"/>
    </source>
</evidence>
<evidence type="ECO:0000256" key="1">
    <source>
        <dbReference type="ARBA" id="ARBA00004942"/>
    </source>
</evidence>
<dbReference type="InterPro" id="IPR006638">
    <property type="entry name" value="Elp3/MiaA/NifB-like_rSAM"/>
</dbReference>
<dbReference type="SMART" id="SM00876">
    <property type="entry name" value="BATS"/>
    <property type="match status" value="1"/>
</dbReference>
<keyword evidence="9 13" id="KW-0093">Biotin biosynthesis</keyword>
<comment type="caution">
    <text evidence="16">The sequence shown here is derived from an EMBL/GenBank/DDBJ whole genome shotgun (WGS) entry which is preliminary data.</text>
</comment>
<comment type="catalytic activity">
    <reaction evidence="12 13">
        <text>(4R,5S)-dethiobiotin + (sulfur carrier)-SH + 2 reduced [2Fe-2S]-[ferredoxin] + 2 S-adenosyl-L-methionine = (sulfur carrier)-H + biotin + 2 5'-deoxyadenosine + 2 L-methionine + 2 oxidized [2Fe-2S]-[ferredoxin]</text>
        <dbReference type="Rhea" id="RHEA:22060"/>
        <dbReference type="Rhea" id="RHEA-COMP:10000"/>
        <dbReference type="Rhea" id="RHEA-COMP:10001"/>
        <dbReference type="Rhea" id="RHEA-COMP:14737"/>
        <dbReference type="Rhea" id="RHEA-COMP:14739"/>
        <dbReference type="ChEBI" id="CHEBI:17319"/>
        <dbReference type="ChEBI" id="CHEBI:29917"/>
        <dbReference type="ChEBI" id="CHEBI:33737"/>
        <dbReference type="ChEBI" id="CHEBI:33738"/>
        <dbReference type="ChEBI" id="CHEBI:57586"/>
        <dbReference type="ChEBI" id="CHEBI:57844"/>
        <dbReference type="ChEBI" id="CHEBI:59789"/>
        <dbReference type="ChEBI" id="CHEBI:64428"/>
        <dbReference type="ChEBI" id="CHEBI:149473"/>
        <dbReference type="EC" id="2.8.1.6"/>
    </reaction>
</comment>
<comment type="cofactor">
    <cofactor evidence="13">
        <name>[2Fe-2S] cluster</name>
        <dbReference type="ChEBI" id="CHEBI:190135"/>
    </cofactor>
    <text evidence="13">Binds 1 [2Fe-2S] cluster. The cluster is coordinated with 3 cysteines and 1 arginine.</text>
</comment>
<keyword evidence="6 13" id="KW-0949">S-adenosyl-L-methionine</keyword>
<dbReference type="PANTHER" id="PTHR22976:SF2">
    <property type="entry name" value="BIOTIN SYNTHASE, MITOCHONDRIAL"/>
    <property type="match status" value="1"/>
</dbReference>
<keyword evidence="7 13" id="KW-0001">2Fe-2S</keyword>
<feature type="binding site" evidence="13 14">
    <location>
        <position position="66"/>
    </location>
    <ligand>
        <name>[4Fe-4S] cluster</name>
        <dbReference type="ChEBI" id="CHEBI:49883"/>
        <note>4Fe-4S-S-AdoMet</note>
    </ligand>
</feature>
<feature type="binding site" evidence="13 14">
    <location>
        <position position="103"/>
    </location>
    <ligand>
        <name>[2Fe-2S] cluster</name>
        <dbReference type="ChEBI" id="CHEBI:190135"/>
    </ligand>
</feature>
<evidence type="ECO:0000256" key="2">
    <source>
        <dbReference type="ARBA" id="ARBA00010765"/>
    </source>
</evidence>
<dbReference type="InterPro" id="IPR007197">
    <property type="entry name" value="rSAM"/>
</dbReference>
<keyword evidence="5 13" id="KW-0808">Transferase</keyword>
<evidence type="ECO:0000256" key="4">
    <source>
        <dbReference type="ARBA" id="ARBA00022485"/>
    </source>
</evidence>
<keyword evidence="10 13" id="KW-0408">Iron</keyword>
<evidence type="ECO:0000256" key="5">
    <source>
        <dbReference type="ARBA" id="ARBA00022679"/>
    </source>
</evidence>
<dbReference type="Pfam" id="PF04055">
    <property type="entry name" value="Radical_SAM"/>
    <property type="match status" value="1"/>
</dbReference>
<dbReference type="SFLD" id="SFLDF00272">
    <property type="entry name" value="biotin_synthase"/>
    <property type="match status" value="1"/>
</dbReference>
<evidence type="ECO:0000256" key="3">
    <source>
        <dbReference type="ARBA" id="ARBA00012236"/>
    </source>
</evidence>
<dbReference type="SMART" id="SM00729">
    <property type="entry name" value="Elp3"/>
    <property type="match status" value="1"/>
</dbReference>
<comment type="cofactor">
    <cofactor evidence="13 14">
        <name>[4Fe-4S] cluster</name>
        <dbReference type="ChEBI" id="CHEBI:49883"/>
    </cofactor>
    <text evidence="13 14">Binds 1 [4Fe-4S] cluster. The cluster is coordinated with 3 cysteines and an exchangeable S-adenosyl-L-methionine.</text>
</comment>
<organism evidence="16 17">
    <name type="scientific">Roseimicrobium gellanilyticum</name>
    <dbReference type="NCBI Taxonomy" id="748857"/>
    <lineage>
        <taxon>Bacteria</taxon>
        <taxon>Pseudomonadati</taxon>
        <taxon>Verrucomicrobiota</taxon>
        <taxon>Verrucomicrobiia</taxon>
        <taxon>Verrucomicrobiales</taxon>
        <taxon>Verrucomicrobiaceae</taxon>
        <taxon>Roseimicrobium</taxon>
    </lineage>
</organism>
<dbReference type="PANTHER" id="PTHR22976">
    <property type="entry name" value="BIOTIN SYNTHASE"/>
    <property type="match status" value="1"/>
</dbReference>
<dbReference type="Pfam" id="PF06968">
    <property type="entry name" value="BATS"/>
    <property type="match status" value="1"/>
</dbReference>
<feature type="domain" description="Radical SAM core" evidence="15">
    <location>
        <begin position="44"/>
        <end position="273"/>
    </location>
</feature>
<dbReference type="SFLD" id="SFLDG01278">
    <property type="entry name" value="biotin_synthase_like"/>
    <property type="match status" value="1"/>
</dbReference>
<dbReference type="AlphaFoldDB" id="A0A366HMH8"/>
<dbReference type="InterPro" id="IPR024177">
    <property type="entry name" value="Biotin_synthase"/>
</dbReference>
<dbReference type="InterPro" id="IPR058240">
    <property type="entry name" value="rSAM_sf"/>
</dbReference>
<name>A0A366HMH8_9BACT</name>
<dbReference type="GO" id="GO:0005506">
    <property type="term" value="F:iron ion binding"/>
    <property type="evidence" value="ECO:0007669"/>
    <property type="project" value="UniProtKB-UniRule"/>
</dbReference>
<proteinExistence type="inferred from homology"/>